<feature type="region of interest" description="Disordered" evidence="2">
    <location>
        <begin position="1"/>
        <end position="101"/>
    </location>
</feature>
<feature type="compositionally biased region" description="Acidic residues" evidence="2">
    <location>
        <begin position="58"/>
        <end position="71"/>
    </location>
</feature>
<keyword evidence="4" id="KW-1185">Reference proteome</keyword>
<evidence type="ECO:0000313" key="3">
    <source>
        <dbReference type="EMBL" id="KAK3045549.1"/>
    </source>
</evidence>
<accession>A0AAJ0D4I8</accession>
<dbReference type="Proteomes" id="UP001271007">
    <property type="component" value="Unassembled WGS sequence"/>
</dbReference>
<name>A0AAJ0D4I8_9PEZI</name>
<protein>
    <submittedName>
        <fullName evidence="3">Uncharacterized protein</fullName>
    </submittedName>
</protein>
<reference evidence="3" key="1">
    <citation type="submission" date="2023-04" db="EMBL/GenBank/DDBJ databases">
        <title>Black Yeasts Isolated from many extreme environments.</title>
        <authorList>
            <person name="Coleine C."/>
            <person name="Stajich J.E."/>
            <person name="Selbmann L."/>
        </authorList>
    </citation>
    <scope>NUCLEOTIDE SEQUENCE</scope>
    <source>
        <strain evidence="3">CCFEE 5312</strain>
    </source>
</reference>
<feature type="compositionally biased region" description="Basic and acidic residues" evidence="2">
    <location>
        <begin position="44"/>
        <end position="57"/>
    </location>
</feature>
<evidence type="ECO:0000256" key="2">
    <source>
        <dbReference type="SAM" id="MobiDB-lite"/>
    </source>
</evidence>
<gene>
    <name evidence="3" type="ORF">LTR09_012881</name>
</gene>
<sequence length="264" mass="30175">MAKLSTVRTSRSVLRRSHNTTVREIIMGSPATPSRPIRRVVNRKKQETAADEDRFVNDEDDDEHDDQDGEDVLSPKPVKPKSKVGARITRKTRTQPKVKRNRRRYHAALHHPGTWYHKTKAQFRSLLDSQKRVWEHVGALVGGAGVLAEELRIGQDPVTRCAYCIKNNRHDCDARLVDEGDEDEDDGGYPAALQRIAARFEELREELAESKDEVASLKALVKGFDHQFTGLAQLTEANTKRLDEMEGLKAELAELRKEMRDRWF</sequence>
<feature type="compositionally biased region" description="Basic residues" evidence="2">
    <location>
        <begin position="78"/>
        <end position="101"/>
    </location>
</feature>
<comment type="caution">
    <text evidence="3">The sequence shown here is derived from an EMBL/GenBank/DDBJ whole genome shotgun (WGS) entry which is preliminary data.</text>
</comment>
<dbReference type="EMBL" id="JAWDJX010000204">
    <property type="protein sequence ID" value="KAK3045549.1"/>
    <property type="molecule type" value="Genomic_DNA"/>
</dbReference>
<dbReference type="AlphaFoldDB" id="A0AAJ0D4I8"/>
<evidence type="ECO:0000256" key="1">
    <source>
        <dbReference type="SAM" id="Coils"/>
    </source>
</evidence>
<keyword evidence="1" id="KW-0175">Coiled coil</keyword>
<feature type="coiled-coil region" evidence="1">
    <location>
        <begin position="193"/>
        <end position="262"/>
    </location>
</feature>
<feature type="compositionally biased region" description="Low complexity" evidence="2">
    <location>
        <begin position="1"/>
        <end position="12"/>
    </location>
</feature>
<evidence type="ECO:0000313" key="4">
    <source>
        <dbReference type="Proteomes" id="UP001271007"/>
    </source>
</evidence>
<organism evidence="3 4">
    <name type="scientific">Extremus antarcticus</name>
    <dbReference type="NCBI Taxonomy" id="702011"/>
    <lineage>
        <taxon>Eukaryota</taxon>
        <taxon>Fungi</taxon>
        <taxon>Dikarya</taxon>
        <taxon>Ascomycota</taxon>
        <taxon>Pezizomycotina</taxon>
        <taxon>Dothideomycetes</taxon>
        <taxon>Dothideomycetidae</taxon>
        <taxon>Mycosphaerellales</taxon>
        <taxon>Extremaceae</taxon>
        <taxon>Extremus</taxon>
    </lineage>
</organism>
<proteinExistence type="predicted"/>